<name>A0A9X3LRZ8_9CORY</name>
<organism evidence="2 3">
    <name type="scientific">Corynebacterium meitnerae</name>
    <dbReference type="NCBI Taxonomy" id="2913498"/>
    <lineage>
        <taxon>Bacteria</taxon>
        <taxon>Bacillati</taxon>
        <taxon>Actinomycetota</taxon>
        <taxon>Actinomycetes</taxon>
        <taxon>Mycobacteriales</taxon>
        <taxon>Corynebacteriaceae</taxon>
        <taxon>Corynebacterium</taxon>
    </lineage>
</organism>
<evidence type="ECO:0000313" key="2">
    <source>
        <dbReference type="EMBL" id="MCZ9293027.1"/>
    </source>
</evidence>
<keyword evidence="1" id="KW-0812">Transmembrane</keyword>
<gene>
    <name evidence="2" type="ORF">L8U60_00815</name>
</gene>
<evidence type="ECO:0000313" key="3">
    <source>
        <dbReference type="Proteomes" id="UP001146468"/>
    </source>
</evidence>
<dbReference type="AlphaFoldDB" id="A0A9X3LRZ8"/>
<feature type="transmembrane region" description="Helical" evidence="1">
    <location>
        <begin position="68"/>
        <end position="87"/>
    </location>
</feature>
<dbReference type="EMBL" id="JAKMUS010000001">
    <property type="protein sequence ID" value="MCZ9293027.1"/>
    <property type="molecule type" value="Genomic_DNA"/>
</dbReference>
<reference evidence="2" key="1">
    <citation type="submission" date="2022-02" db="EMBL/GenBank/DDBJ databases">
        <title>Corynebacterium sp. from urogenital microbiome.</title>
        <authorList>
            <person name="Cappelli E.A."/>
            <person name="Ribeiro T.G."/>
            <person name="Peixe L."/>
        </authorList>
    </citation>
    <scope>NUCLEOTIDE SEQUENCE</scope>
    <source>
        <strain evidence="2">C8Ua_172</strain>
    </source>
</reference>
<feature type="transmembrane region" description="Helical" evidence="1">
    <location>
        <begin position="93"/>
        <end position="110"/>
    </location>
</feature>
<proteinExistence type="predicted"/>
<dbReference type="Proteomes" id="UP001146468">
    <property type="component" value="Unassembled WGS sequence"/>
</dbReference>
<feature type="transmembrane region" description="Helical" evidence="1">
    <location>
        <begin position="12"/>
        <end position="30"/>
    </location>
</feature>
<keyword evidence="1" id="KW-0472">Membrane</keyword>
<feature type="transmembrane region" description="Helical" evidence="1">
    <location>
        <begin position="36"/>
        <end position="56"/>
    </location>
</feature>
<keyword evidence="1" id="KW-1133">Transmembrane helix</keyword>
<sequence length="116" mass="12312">MIPIQLRAGGSFMALAVVLVILAVITFFAGNALFTFTPATVLICIAALLFGAFITVTPDGSGLRSRFVAQLAATLLIIVSIFIPDIPLFVTETYWLLLWAGAAVLCALVLRRSAAK</sequence>
<comment type="caution">
    <text evidence="2">The sequence shown here is derived from an EMBL/GenBank/DDBJ whole genome shotgun (WGS) entry which is preliminary data.</text>
</comment>
<protein>
    <submittedName>
        <fullName evidence="2">Uncharacterized protein</fullName>
    </submittedName>
</protein>
<dbReference type="RefSeq" id="WP_269964488.1">
    <property type="nucleotide sequence ID" value="NZ_JAKMUS010000001.1"/>
</dbReference>
<keyword evidence="3" id="KW-1185">Reference proteome</keyword>
<accession>A0A9X3LRZ8</accession>
<evidence type="ECO:0000256" key="1">
    <source>
        <dbReference type="SAM" id="Phobius"/>
    </source>
</evidence>